<protein>
    <submittedName>
        <fullName evidence="2">CCD81 protein</fullName>
    </submittedName>
</protein>
<dbReference type="GO" id="GO:0005815">
    <property type="term" value="C:microtubule organizing center"/>
    <property type="evidence" value="ECO:0007669"/>
    <property type="project" value="TreeGrafter"/>
</dbReference>
<proteinExistence type="predicted"/>
<dbReference type="PANTHER" id="PTHR14362">
    <property type="entry name" value="COILED-COIL DOMAIN-CONTAINING PROTEIN 81"/>
    <property type="match status" value="1"/>
</dbReference>
<dbReference type="InterPro" id="IPR040673">
    <property type="entry name" value="CCDC81_HU_dom_2"/>
</dbReference>
<dbReference type="OrthoDB" id="125906at2759"/>
<dbReference type="Proteomes" id="UP000534107">
    <property type="component" value="Unassembled WGS sequence"/>
</dbReference>
<evidence type="ECO:0000313" key="3">
    <source>
        <dbReference type="Proteomes" id="UP000534107"/>
    </source>
</evidence>
<accession>A0A7K9IDK8</accession>
<feature type="domain" description="CCDC81 HU" evidence="1">
    <location>
        <begin position="55"/>
        <end position="127"/>
    </location>
</feature>
<sequence length="136" mass="15735">KGVLVTGLGTFAVVQEQFHSKKEAHVVRRPVFQLEMDEFFLQELVFPTVVIPGEIKHLSYSWLSRATSFPRHVVKDCVRETTLLYSFQLRNKPRLPFIFNDIGILSCRDDVLCMEFYCECVTKLESKASRIALLHT</sequence>
<evidence type="ECO:0000313" key="2">
    <source>
        <dbReference type="EMBL" id="NXH23492.1"/>
    </source>
</evidence>
<name>A0A7K9IDK8_9PICI</name>
<reference evidence="2 3" key="1">
    <citation type="submission" date="2019-09" db="EMBL/GenBank/DDBJ databases">
        <title>Bird 10,000 Genomes (B10K) Project - Family phase.</title>
        <authorList>
            <person name="Zhang G."/>
        </authorList>
    </citation>
    <scope>NUCLEOTIDE SEQUENCE [LARGE SCALE GENOMIC DNA]</scope>
    <source>
        <strain evidence="2">B10K-DU-001-16</strain>
        <tissue evidence="2">Muscle</tissue>
    </source>
</reference>
<dbReference type="Pfam" id="PF18289">
    <property type="entry name" value="HU-CCDC81_euk_2"/>
    <property type="match status" value="1"/>
</dbReference>
<keyword evidence="3" id="KW-1185">Reference proteome</keyword>
<comment type="caution">
    <text evidence="2">The sequence shown here is derived from an EMBL/GenBank/DDBJ whole genome shotgun (WGS) entry which is preliminary data.</text>
</comment>
<gene>
    <name evidence="2" type="primary">Ccdc81_1</name>
    <name evidence="2" type="ORF">BUCCAP_R11831</name>
</gene>
<feature type="non-terminal residue" evidence="2">
    <location>
        <position position="136"/>
    </location>
</feature>
<dbReference type="AlphaFoldDB" id="A0A7K9IDK8"/>
<organism evidence="2 3">
    <name type="scientific">Bucco capensis</name>
    <name type="common">collared puffbird</name>
    <dbReference type="NCBI Taxonomy" id="135168"/>
    <lineage>
        <taxon>Eukaryota</taxon>
        <taxon>Metazoa</taxon>
        <taxon>Chordata</taxon>
        <taxon>Craniata</taxon>
        <taxon>Vertebrata</taxon>
        <taxon>Euteleostomi</taxon>
        <taxon>Archelosauria</taxon>
        <taxon>Archosauria</taxon>
        <taxon>Dinosauria</taxon>
        <taxon>Saurischia</taxon>
        <taxon>Theropoda</taxon>
        <taxon>Coelurosauria</taxon>
        <taxon>Aves</taxon>
        <taxon>Neognathae</taxon>
        <taxon>Neoaves</taxon>
        <taxon>Telluraves</taxon>
        <taxon>Coraciimorphae</taxon>
        <taxon>Piciformes</taxon>
        <taxon>Bucconidae</taxon>
        <taxon>Bucco</taxon>
    </lineage>
</organism>
<dbReference type="InterPro" id="IPR026295">
    <property type="entry name" value="CCD81"/>
</dbReference>
<dbReference type="EMBL" id="VWZO01039495">
    <property type="protein sequence ID" value="NXH23492.1"/>
    <property type="molecule type" value="Genomic_DNA"/>
</dbReference>
<dbReference type="PANTHER" id="PTHR14362:SF2">
    <property type="entry name" value="COILED-COIL DOMAIN-CONTAINING PROTEIN 81"/>
    <property type="match status" value="1"/>
</dbReference>
<evidence type="ECO:0000259" key="1">
    <source>
        <dbReference type="Pfam" id="PF18289"/>
    </source>
</evidence>
<feature type="non-terminal residue" evidence="2">
    <location>
        <position position="1"/>
    </location>
</feature>